<dbReference type="RefSeq" id="WP_158078299.1">
    <property type="nucleotide sequence ID" value="NZ_MUYU01000012.1"/>
</dbReference>
<reference evidence="1 2" key="1">
    <citation type="submission" date="2017-02" db="EMBL/GenBank/DDBJ databases">
        <title>Draft genome sequence of Moraxella pluranimalium CCUG 54913T type strain.</title>
        <authorList>
            <person name="Salva-Serra F."/>
            <person name="Engstrom-Jakobsson H."/>
            <person name="Thorell K."/>
            <person name="Jaen-Luchoro D."/>
            <person name="Gonzales-Siles L."/>
            <person name="Karlsson R."/>
            <person name="Yazdan S."/>
            <person name="Boulund F."/>
            <person name="Johnning A."/>
            <person name="Engstrand L."/>
            <person name="Kristiansson E."/>
            <person name="Moore E."/>
        </authorList>
    </citation>
    <scope>NUCLEOTIDE SEQUENCE [LARGE SCALE GENOMIC DNA]</scope>
    <source>
        <strain evidence="1 2">CCUG 54913</strain>
    </source>
</reference>
<dbReference type="OrthoDB" id="6655750at2"/>
<dbReference type="EMBL" id="MUYU01000012">
    <property type="protein sequence ID" value="OOS24139.1"/>
    <property type="molecule type" value="Genomic_DNA"/>
</dbReference>
<dbReference type="Pfam" id="PF12787">
    <property type="entry name" value="EcsC"/>
    <property type="match status" value="1"/>
</dbReference>
<organism evidence="1 2">
    <name type="scientific">Moraxella pluranimalium</name>
    <dbReference type="NCBI Taxonomy" id="470453"/>
    <lineage>
        <taxon>Bacteria</taxon>
        <taxon>Pseudomonadati</taxon>
        <taxon>Pseudomonadota</taxon>
        <taxon>Gammaproteobacteria</taxon>
        <taxon>Moraxellales</taxon>
        <taxon>Moraxellaceae</taxon>
        <taxon>Moraxella</taxon>
    </lineage>
</organism>
<dbReference type="AlphaFoldDB" id="A0A1T0CPF5"/>
<gene>
    <name evidence="1" type="ORF">B0680_04965</name>
</gene>
<comment type="caution">
    <text evidence="1">The sequence shown here is derived from an EMBL/GenBank/DDBJ whole genome shotgun (WGS) entry which is preliminary data.</text>
</comment>
<sequence length="320" mass="35507">MTNRSDTPTNSDTPVMATYPRHRKLTHKISTALSKLGEHLAINQAAYPAVDIQKSDFGVDAFHAQGGQAFRLLFGHKGTSVQTLALKFIPKPELDKGSDWLFDQVANLARRWADFAITRDERFGQLHIMDDDAKQAFAKDFANAQRTLATMGGMTASLGLKGVVLDMAWLLMVSLKTVFGLAMIYQQPLTGRHGLTIAFGILSTARLEHLHEKQVLLTALAMAHNVLENAYETGLASELDTLGKQHQSMQIYTKQLADLGNYFDIDKLNPSWLHRLLPLVTTGAGVYYNRMLIDEVIGTAMATFAQKSQIKHIETPKILD</sequence>
<dbReference type="STRING" id="470453.B0680_04965"/>
<evidence type="ECO:0000313" key="2">
    <source>
        <dbReference type="Proteomes" id="UP000189800"/>
    </source>
</evidence>
<proteinExistence type="predicted"/>
<accession>A0A1T0CPF5</accession>
<protein>
    <recommendedName>
        <fullName evidence="3">EcsC family protein</fullName>
    </recommendedName>
</protein>
<dbReference type="Proteomes" id="UP000189800">
    <property type="component" value="Unassembled WGS sequence"/>
</dbReference>
<name>A0A1T0CPF5_9GAMM</name>
<evidence type="ECO:0008006" key="3">
    <source>
        <dbReference type="Google" id="ProtNLM"/>
    </source>
</evidence>
<evidence type="ECO:0000313" key="1">
    <source>
        <dbReference type="EMBL" id="OOS24139.1"/>
    </source>
</evidence>
<keyword evidence="2" id="KW-1185">Reference proteome</keyword>
<dbReference type="InterPro" id="IPR024787">
    <property type="entry name" value="EcsC"/>
</dbReference>